<gene>
    <name evidence="11" type="ORF">NEZAVI_LOCUS315</name>
</gene>
<dbReference type="EMBL" id="OV725077">
    <property type="protein sequence ID" value="CAH1388764.1"/>
    <property type="molecule type" value="Genomic_DNA"/>
</dbReference>
<keyword evidence="3" id="KW-0964">Secreted</keyword>
<name>A0A9P0DVN7_NEZVI</name>
<organism evidence="11 12">
    <name type="scientific">Nezara viridula</name>
    <name type="common">Southern green stink bug</name>
    <name type="synonym">Cimex viridulus</name>
    <dbReference type="NCBI Taxonomy" id="85310"/>
    <lineage>
        <taxon>Eukaryota</taxon>
        <taxon>Metazoa</taxon>
        <taxon>Ecdysozoa</taxon>
        <taxon>Arthropoda</taxon>
        <taxon>Hexapoda</taxon>
        <taxon>Insecta</taxon>
        <taxon>Pterygota</taxon>
        <taxon>Neoptera</taxon>
        <taxon>Paraneoptera</taxon>
        <taxon>Hemiptera</taxon>
        <taxon>Heteroptera</taxon>
        <taxon>Panheteroptera</taxon>
        <taxon>Pentatomomorpha</taxon>
        <taxon>Pentatomoidea</taxon>
        <taxon>Pentatomidae</taxon>
        <taxon>Pentatominae</taxon>
        <taxon>Nezara</taxon>
    </lineage>
</organism>
<dbReference type="PANTHER" id="PTHR45828">
    <property type="entry name" value="CYTOCHROME B561/FERRIC REDUCTASE TRANSMEMBRANE"/>
    <property type="match status" value="1"/>
</dbReference>
<dbReference type="GO" id="GO:0042742">
    <property type="term" value="P:defense response to bacterium"/>
    <property type="evidence" value="ECO:0007669"/>
    <property type="project" value="UniProtKB-KW"/>
</dbReference>
<evidence type="ECO:0000256" key="2">
    <source>
        <dbReference type="ARBA" id="ARBA00008501"/>
    </source>
</evidence>
<keyword evidence="6 9" id="KW-0732">Signal</keyword>
<evidence type="ECO:0000313" key="12">
    <source>
        <dbReference type="Proteomes" id="UP001152798"/>
    </source>
</evidence>
<evidence type="ECO:0000256" key="4">
    <source>
        <dbReference type="ARBA" id="ARBA00022529"/>
    </source>
</evidence>
<keyword evidence="5" id="KW-0399">Innate immunity</keyword>
<evidence type="ECO:0000313" key="11">
    <source>
        <dbReference type="EMBL" id="CAH1388764.1"/>
    </source>
</evidence>
<keyword evidence="8" id="KW-0044">Antibiotic</keyword>
<dbReference type="GO" id="GO:0042832">
    <property type="term" value="P:defense response to protozoan"/>
    <property type="evidence" value="ECO:0007669"/>
    <property type="project" value="UniProtKB-ARBA"/>
</dbReference>
<dbReference type="FunFam" id="2.60.40.4060:FF:000003">
    <property type="entry name" value="Ferric chelate reductase 1"/>
    <property type="match status" value="1"/>
</dbReference>
<dbReference type="InterPro" id="IPR051237">
    <property type="entry name" value="Ferric-chelate_Red/DefProt"/>
</dbReference>
<evidence type="ECO:0000256" key="6">
    <source>
        <dbReference type="ARBA" id="ARBA00022729"/>
    </source>
</evidence>
<dbReference type="Pfam" id="PF02014">
    <property type="entry name" value="Reeler"/>
    <property type="match status" value="1"/>
</dbReference>
<dbReference type="GO" id="GO:0016020">
    <property type="term" value="C:membrane"/>
    <property type="evidence" value="ECO:0007669"/>
    <property type="project" value="TreeGrafter"/>
</dbReference>
<comment type="similarity">
    <text evidence="2">Belongs to the insect defense protein family.</text>
</comment>
<keyword evidence="12" id="KW-1185">Reference proteome</keyword>
<dbReference type="Proteomes" id="UP001152798">
    <property type="component" value="Chromosome 1"/>
</dbReference>
<evidence type="ECO:0000259" key="10">
    <source>
        <dbReference type="PROSITE" id="PS51019"/>
    </source>
</evidence>
<dbReference type="InterPro" id="IPR002861">
    <property type="entry name" value="Reeler_dom"/>
</dbReference>
<dbReference type="GO" id="GO:0045087">
    <property type="term" value="P:innate immune response"/>
    <property type="evidence" value="ECO:0007669"/>
    <property type="project" value="UniProtKB-KW"/>
</dbReference>
<proteinExistence type="inferred from homology"/>
<reference evidence="11" key="1">
    <citation type="submission" date="2022-01" db="EMBL/GenBank/DDBJ databases">
        <authorList>
            <person name="King R."/>
        </authorList>
    </citation>
    <scope>NUCLEOTIDE SEQUENCE</scope>
</reference>
<keyword evidence="4" id="KW-0929">Antimicrobial</keyword>
<dbReference type="GO" id="GO:0005576">
    <property type="term" value="C:extracellular region"/>
    <property type="evidence" value="ECO:0007669"/>
    <property type="project" value="UniProtKB-SubCell"/>
</dbReference>
<dbReference type="PROSITE" id="PS51019">
    <property type="entry name" value="REELIN"/>
    <property type="match status" value="1"/>
</dbReference>
<dbReference type="Gene3D" id="2.60.40.4060">
    <property type="entry name" value="Reeler domain"/>
    <property type="match status" value="1"/>
</dbReference>
<accession>A0A9P0DVN7</accession>
<evidence type="ECO:0000256" key="1">
    <source>
        <dbReference type="ARBA" id="ARBA00004613"/>
    </source>
</evidence>
<feature type="domain" description="Reelin" evidence="10">
    <location>
        <begin position="6"/>
        <end position="161"/>
    </location>
</feature>
<evidence type="ECO:0000256" key="8">
    <source>
        <dbReference type="ARBA" id="ARBA00023022"/>
    </source>
</evidence>
<dbReference type="AlphaFoldDB" id="A0A9P0DVN7"/>
<dbReference type="InterPro" id="IPR042307">
    <property type="entry name" value="Reeler_sf"/>
</dbReference>
<feature type="chain" id="PRO_5040478563" description="Reelin domain-containing protein" evidence="9">
    <location>
        <begin position="20"/>
        <end position="161"/>
    </location>
</feature>
<feature type="signal peptide" evidence="9">
    <location>
        <begin position="1"/>
        <end position="19"/>
    </location>
</feature>
<comment type="subcellular location">
    <subcellularLocation>
        <location evidence="1">Secreted</location>
    </subcellularLocation>
</comment>
<dbReference type="PANTHER" id="PTHR45828:SF9">
    <property type="entry name" value="CELL WALL INTEGRITY AND STRESS RESPONSE COMPONENT 4-LIKE-RELATED"/>
    <property type="match status" value="1"/>
</dbReference>
<evidence type="ECO:0000256" key="9">
    <source>
        <dbReference type="SAM" id="SignalP"/>
    </source>
</evidence>
<protein>
    <recommendedName>
        <fullName evidence="10">Reelin domain-containing protein</fullName>
    </recommendedName>
</protein>
<dbReference type="OrthoDB" id="6418377at2759"/>
<evidence type="ECO:0000256" key="3">
    <source>
        <dbReference type="ARBA" id="ARBA00022525"/>
    </source>
</evidence>
<sequence length="161" mass="17285">MYLPTIAAVLLVAVASVHGNATGAPADACEDLTPQHGADAQKTRSPYIIDIEKNGIKAGGSTKVTIKGKTGEQFKGFIMQARVGRTAVGKFSSTDKNAKVVDCGSAKENTVTHTNPDNKKEVTVTWTAPKNLKEQVIFYLSVVKEGQVFWVAQKSRTLNVH</sequence>
<evidence type="ECO:0000256" key="7">
    <source>
        <dbReference type="ARBA" id="ARBA00022859"/>
    </source>
</evidence>
<evidence type="ECO:0000256" key="5">
    <source>
        <dbReference type="ARBA" id="ARBA00022588"/>
    </source>
</evidence>
<keyword evidence="7" id="KW-0391">Immunity</keyword>
<dbReference type="CDD" id="cd08544">
    <property type="entry name" value="Reeler"/>
    <property type="match status" value="1"/>
</dbReference>